<accession>A0A6A6VES9</accession>
<feature type="region of interest" description="Disordered" evidence="6">
    <location>
        <begin position="128"/>
        <end position="160"/>
    </location>
</feature>
<dbReference type="Gene3D" id="3.30.40.10">
    <property type="entry name" value="Zinc/RING finger domain, C3HC4 (zinc finger)"/>
    <property type="match status" value="1"/>
</dbReference>
<dbReference type="CDD" id="cd16454">
    <property type="entry name" value="RING-H2_PA-TM-RING"/>
    <property type="match status" value="1"/>
</dbReference>
<keyword evidence="5" id="KW-0479">Metal-binding</keyword>
<dbReference type="PROSITE" id="PS50089">
    <property type="entry name" value="ZF_RING_2"/>
    <property type="match status" value="1"/>
</dbReference>
<feature type="compositionally biased region" description="Polar residues" evidence="6">
    <location>
        <begin position="481"/>
        <end position="497"/>
    </location>
</feature>
<comment type="subcellular location">
    <subcellularLocation>
        <location evidence="1">Membrane</location>
    </subcellularLocation>
</comment>
<dbReference type="GO" id="GO:0006511">
    <property type="term" value="P:ubiquitin-dependent protein catabolic process"/>
    <property type="evidence" value="ECO:0007669"/>
    <property type="project" value="TreeGrafter"/>
</dbReference>
<dbReference type="GO" id="GO:0008270">
    <property type="term" value="F:zinc ion binding"/>
    <property type="evidence" value="ECO:0007669"/>
    <property type="project" value="UniProtKB-KW"/>
</dbReference>
<dbReference type="InterPro" id="IPR051826">
    <property type="entry name" value="E3_ubiquitin-ligase_domain"/>
</dbReference>
<keyword evidence="5" id="KW-0863">Zinc-finger</keyword>
<name>A0A6A6VES9_9PLEO</name>
<feature type="compositionally biased region" description="Low complexity" evidence="6">
    <location>
        <begin position="452"/>
        <end position="472"/>
    </location>
</feature>
<gene>
    <name evidence="9" type="ORF">M011DRAFT_467671</name>
</gene>
<dbReference type="GO" id="GO:0005737">
    <property type="term" value="C:cytoplasm"/>
    <property type="evidence" value="ECO:0007669"/>
    <property type="project" value="TreeGrafter"/>
</dbReference>
<feature type="compositionally biased region" description="Basic and acidic residues" evidence="6">
    <location>
        <begin position="128"/>
        <end position="138"/>
    </location>
</feature>
<dbReference type="GO" id="GO:0061630">
    <property type="term" value="F:ubiquitin protein ligase activity"/>
    <property type="evidence" value="ECO:0007669"/>
    <property type="project" value="TreeGrafter"/>
</dbReference>
<evidence type="ECO:0000256" key="6">
    <source>
        <dbReference type="SAM" id="MobiDB-lite"/>
    </source>
</evidence>
<dbReference type="AlphaFoldDB" id="A0A6A6VES9"/>
<dbReference type="InterPro" id="IPR046450">
    <property type="entry name" value="PA_dom_sf"/>
</dbReference>
<dbReference type="SUPFAM" id="SSF52025">
    <property type="entry name" value="PA domain"/>
    <property type="match status" value="1"/>
</dbReference>
<feature type="region of interest" description="Disordered" evidence="6">
    <location>
        <begin position="331"/>
        <end position="386"/>
    </location>
</feature>
<dbReference type="Proteomes" id="UP000799440">
    <property type="component" value="Unassembled WGS sequence"/>
</dbReference>
<feature type="compositionally biased region" description="Basic and acidic residues" evidence="6">
    <location>
        <begin position="345"/>
        <end position="369"/>
    </location>
</feature>
<feature type="region of interest" description="Disordered" evidence="6">
    <location>
        <begin position="576"/>
        <end position="648"/>
    </location>
</feature>
<dbReference type="PANTHER" id="PTHR22765:SF406">
    <property type="entry name" value="PA AND RING FINGER DOMAIN PROTEIN (AFU_ORTHOLOGUE AFUA_2G02470)"/>
    <property type="match status" value="1"/>
</dbReference>
<dbReference type="PANTHER" id="PTHR22765">
    <property type="entry name" value="RING FINGER AND PROTEASE ASSOCIATED DOMAIN-CONTAINING"/>
    <property type="match status" value="1"/>
</dbReference>
<reference evidence="9" key="1">
    <citation type="journal article" date="2020" name="Stud. Mycol.">
        <title>101 Dothideomycetes genomes: a test case for predicting lifestyles and emergence of pathogens.</title>
        <authorList>
            <person name="Haridas S."/>
            <person name="Albert R."/>
            <person name="Binder M."/>
            <person name="Bloem J."/>
            <person name="Labutti K."/>
            <person name="Salamov A."/>
            <person name="Andreopoulos B."/>
            <person name="Baker S."/>
            <person name="Barry K."/>
            <person name="Bills G."/>
            <person name="Bluhm B."/>
            <person name="Cannon C."/>
            <person name="Castanera R."/>
            <person name="Culley D."/>
            <person name="Daum C."/>
            <person name="Ezra D."/>
            <person name="Gonzalez J."/>
            <person name="Henrissat B."/>
            <person name="Kuo A."/>
            <person name="Liang C."/>
            <person name="Lipzen A."/>
            <person name="Lutzoni F."/>
            <person name="Magnuson J."/>
            <person name="Mondo S."/>
            <person name="Nolan M."/>
            <person name="Ohm R."/>
            <person name="Pangilinan J."/>
            <person name="Park H.-J."/>
            <person name="Ramirez L."/>
            <person name="Alfaro M."/>
            <person name="Sun H."/>
            <person name="Tritt A."/>
            <person name="Yoshinaga Y."/>
            <person name="Zwiers L.-H."/>
            <person name="Turgeon B."/>
            <person name="Goodwin S."/>
            <person name="Spatafora J."/>
            <person name="Crous P."/>
            <person name="Grigoriev I."/>
        </authorList>
    </citation>
    <scope>NUCLEOTIDE SEQUENCE</scope>
    <source>
        <strain evidence="9">CBS 119925</strain>
    </source>
</reference>
<feature type="domain" description="RING-type" evidence="8">
    <location>
        <begin position="523"/>
        <end position="566"/>
    </location>
</feature>
<keyword evidence="5" id="KW-0862">Zinc</keyword>
<sequence length="697" mass="75873">MPPMRLFPLAIVLISIPAILFFIFAPSSDHDPALHTSERPSRKSKLQALFDFASPVTLFPPSALISLTDDNSTFFLARPAAFGSPLPKKGLSSPLWTGGGWDDAALSEGELGCSDVPGWAESYTQGVHDKSNAHEGQVRRPSKRVTAGDMGSRSAAHAEDGTDDHLVAALGLPPVLSGRAMEHADIQSIQEGAEIAGKIALIKRGGCGFVDKARWAQKRGAVAIIVGDNVRGGSLIRMYAASDTSDVAIPAIFTSYTTSHLLSSLIPSDDVRPLTPTAGLGLNRATHAKKIHSDEASALEGTSYSDAPGCQQEDGFLKHVLQKLGLCEVPHPHGRHSARATSLHNRHDDTEGSAKERLNNRRRRTTSDKDDGDVPEPPRRHKGLWVTLSPSEGSSIPFLDTLLVLVVSPLVTLTIVYLMLLIRAHLRRRRWRAPKSVVDRLPVRTYHTISDSSSSVTATPITSSPTAPLLQHQPPPPSQSRTMSEPPATSSSFQPSEPLTEEEKREAGLAEWRRRYGGRQKECVVCLEDFVDGVSRVMSLPCGHEFHAECITPWLVTRRRTCPICKTDVVRSLSQSFRDRHRRSTSLSRSPRVPHDGVDEIQAQAAETRNDHPSSSRPVPIAPSYSSDSSDSYDEDTEAGWADDPVDEARALDRGGSVRDLGSSVATVIWRGVDAIRGAAGLSRRPSLRDEHVDRDR</sequence>
<keyword evidence="2 7" id="KW-0812">Transmembrane</keyword>
<evidence type="ECO:0000256" key="4">
    <source>
        <dbReference type="ARBA" id="ARBA00023136"/>
    </source>
</evidence>
<dbReference type="Pfam" id="PF13639">
    <property type="entry name" value="zf-RING_2"/>
    <property type="match status" value="1"/>
</dbReference>
<protein>
    <recommendedName>
        <fullName evidence="8">RING-type domain-containing protein</fullName>
    </recommendedName>
</protein>
<dbReference type="InterPro" id="IPR001841">
    <property type="entry name" value="Znf_RING"/>
</dbReference>
<feature type="region of interest" description="Disordered" evidence="6">
    <location>
        <begin position="452"/>
        <end position="506"/>
    </location>
</feature>
<evidence type="ECO:0000259" key="8">
    <source>
        <dbReference type="PROSITE" id="PS50089"/>
    </source>
</evidence>
<dbReference type="InterPro" id="IPR013083">
    <property type="entry name" value="Znf_RING/FYVE/PHD"/>
</dbReference>
<evidence type="ECO:0000313" key="10">
    <source>
        <dbReference type="Proteomes" id="UP000799440"/>
    </source>
</evidence>
<evidence type="ECO:0000256" key="5">
    <source>
        <dbReference type="PROSITE-ProRule" id="PRU00175"/>
    </source>
</evidence>
<feature type="transmembrane region" description="Helical" evidence="7">
    <location>
        <begin position="402"/>
        <end position="422"/>
    </location>
</feature>
<evidence type="ECO:0000313" key="9">
    <source>
        <dbReference type="EMBL" id="KAF2747607.1"/>
    </source>
</evidence>
<dbReference type="Gene3D" id="3.50.30.30">
    <property type="match status" value="1"/>
</dbReference>
<evidence type="ECO:0000256" key="3">
    <source>
        <dbReference type="ARBA" id="ARBA00022989"/>
    </source>
</evidence>
<dbReference type="GO" id="GO:0016020">
    <property type="term" value="C:membrane"/>
    <property type="evidence" value="ECO:0007669"/>
    <property type="project" value="UniProtKB-SubCell"/>
</dbReference>
<dbReference type="InterPro" id="IPR003137">
    <property type="entry name" value="PA_domain"/>
</dbReference>
<evidence type="ECO:0000256" key="7">
    <source>
        <dbReference type="SAM" id="Phobius"/>
    </source>
</evidence>
<dbReference type="EMBL" id="MU006572">
    <property type="protein sequence ID" value="KAF2747607.1"/>
    <property type="molecule type" value="Genomic_DNA"/>
</dbReference>
<dbReference type="SUPFAM" id="SSF57850">
    <property type="entry name" value="RING/U-box"/>
    <property type="match status" value="1"/>
</dbReference>
<evidence type="ECO:0000256" key="2">
    <source>
        <dbReference type="ARBA" id="ARBA00022692"/>
    </source>
</evidence>
<organism evidence="9 10">
    <name type="scientific">Sporormia fimetaria CBS 119925</name>
    <dbReference type="NCBI Taxonomy" id="1340428"/>
    <lineage>
        <taxon>Eukaryota</taxon>
        <taxon>Fungi</taxon>
        <taxon>Dikarya</taxon>
        <taxon>Ascomycota</taxon>
        <taxon>Pezizomycotina</taxon>
        <taxon>Dothideomycetes</taxon>
        <taxon>Pleosporomycetidae</taxon>
        <taxon>Pleosporales</taxon>
        <taxon>Sporormiaceae</taxon>
        <taxon>Sporormia</taxon>
    </lineage>
</organism>
<dbReference type="SMART" id="SM00184">
    <property type="entry name" value="RING"/>
    <property type="match status" value="1"/>
</dbReference>
<keyword evidence="3 7" id="KW-1133">Transmembrane helix</keyword>
<keyword evidence="10" id="KW-1185">Reference proteome</keyword>
<evidence type="ECO:0000256" key="1">
    <source>
        <dbReference type="ARBA" id="ARBA00004370"/>
    </source>
</evidence>
<dbReference type="FunFam" id="3.30.40.10:FF:000364">
    <property type="entry name" value="Protease-associated PA domain protein"/>
    <property type="match status" value="1"/>
</dbReference>
<dbReference type="Pfam" id="PF02225">
    <property type="entry name" value="PA"/>
    <property type="match status" value="1"/>
</dbReference>
<proteinExistence type="predicted"/>
<dbReference type="OrthoDB" id="5357315at2759"/>
<keyword evidence="4 7" id="KW-0472">Membrane</keyword>